<comment type="subcellular location">
    <subcellularLocation>
        <location evidence="1">Vacuole membrane</location>
        <topology evidence="1">Single-pass type II membrane protein</topology>
    </subcellularLocation>
</comment>
<feature type="domain" description="Calcineurin-like phosphoesterase" evidence="14">
    <location>
        <begin position="54"/>
        <end position="329"/>
    </location>
</feature>
<feature type="compositionally biased region" description="Acidic residues" evidence="12">
    <location>
        <begin position="675"/>
        <end position="685"/>
    </location>
</feature>
<evidence type="ECO:0000256" key="8">
    <source>
        <dbReference type="ARBA" id="ARBA00022968"/>
    </source>
</evidence>
<comment type="caution">
    <text evidence="15">The sequence shown here is derived from an EMBL/GenBank/DDBJ whole genome shotgun (WGS) entry which is preliminary data.</text>
</comment>
<keyword evidence="9" id="KW-1133">Transmembrane helix</keyword>
<keyword evidence="13" id="KW-0732">Signal</keyword>
<keyword evidence="6" id="KW-0812">Transmembrane</keyword>
<feature type="region of interest" description="Disordered" evidence="12">
    <location>
        <begin position="404"/>
        <end position="434"/>
    </location>
</feature>
<sequence>MRPNEICIAVCLLQFSPAAVAKPLGTTQSSLQVPLEDLDTTHHQHVASKRLHGRFLHITDLHQDPHYKVFSSTDEDDACHRGKGTAGTYGAETSDCDTPPTLIDATFKWIEENLRDNVDFVVWTGDRLVLLSRTANRRNDDLAFARHDSDEKIPRVQDEVLDTNRKIADKFLETFGDGHDLSIPVISTFGNNDILPHNILLSGPNKWLKTYTDIWYKFIPEEQRHGFQRGGWYYVEVIPKKLAVFSLNTLYFFSHNAAVDGCALRSEPGYEHMEWLRIQLQFMRDRGMKVILTGHVPPARTDSKSLWDETCWQKYTLWLQQYRDIIIGGLFGHMNIDHFMIHDTKDIDILLFDGKSVAPPRALMDDEFTISSAGDYLGDLREDWSGLPNPKHLPIFMDADAEELDYSESDKEPKKNKKKSKKDKKRDKKKKELKKFGGPWGERFVVTHVGPSIVPNYFPTLRVIEYNITGLDDLPRWSNSVVNNDEQIDWLDQEEEEDRFNVDAGEDSIYANNGDFSTEKKKKKKKKKKKHHQKDKNKFKSPTPSNPGSIVPSPPSKDAPPGPAYSPQSLTLLGYTQYSANLTYINNLELKSEGSDDEVDVEKWRKGKHGGKIPKDDDPNPHAFHYEVEYDTFTDPIYKLKDMTVKSYLKLAHRIGQYKPQKGDRVKDGEILEESNVYEDEDSENDDKKQISVSENETIEDTEDHDMDAEKKKQKKHKKKKHHRKEKNRVWLAFVKRAFVGTVDENDIKSFDDGLEEHVQEPLVSVPENGEGLHSLEL</sequence>
<dbReference type="GO" id="GO:0008081">
    <property type="term" value="F:phosphoric diester hydrolase activity"/>
    <property type="evidence" value="ECO:0007669"/>
    <property type="project" value="TreeGrafter"/>
</dbReference>
<dbReference type="InterPro" id="IPR029052">
    <property type="entry name" value="Metallo-depent_PP-like"/>
</dbReference>
<evidence type="ECO:0000313" key="15">
    <source>
        <dbReference type="EMBL" id="TGO92054.1"/>
    </source>
</evidence>
<dbReference type="PANTHER" id="PTHR10340">
    <property type="entry name" value="SPHINGOMYELIN PHOSPHODIESTERASE"/>
    <property type="match status" value="1"/>
</dbReference>
<dbReference type="Pfam" id="PF00149">
    <property type="entry name" value="Metallophos"/>
    <property type="match status" value="1"/>
</dbReference>
<organism evidence="15 16">
    <name type="scientific">Botrytis porri</name>
    <dbReference type="NCBI Taxonomy" id="87229"/>
    <lineage>
        <taxon>Eukaryota</taxon>
        <taxon>Fungi</taxon>
        <taxon>Dikarya</taxon>
        <taxon>Ascomycota</taxon>
        <taxon>Pezizomycotina</taxon>
        <taxon>Leotiomycetes</taxon>
        <taxon>Helotiales</taxon>
        <taxon>Sclerotiniaceae</taxon>
        <taxon>Botrytis</taxon>
    </lineage>
</organism>
<name>A0A4Z1L5E0_9HELO</name>
<evidence type="ECO:0000256" key="1">
    <source>
        <dbReference type="ARBA" id="ARBA00004576"/>
    </source>
</evidence>
<evidence type="ECO:0000256" key="7">
    <source>
        <dbReference type="ARBA" id="ARBA00022801"/>
    </source>
</evidence>
<dbReference type="Proteomes" id="UP000297280">
    <property type="component" value="Unassembled WGS sequence"/>
</dbReference>
<dbReference type="PIRSF" id="PIRSF027093">
    <property type="entry name" value="EndopolyPtase_N1"/>
    <property type="match status" value="1"/>
</dbReference>
<keyword evidence="11" id="KW-0325">Glycoprotein</keyword>
<dbReference type="EC" id="3.6.1.10" evidence="3"/>
<evidence type="ECO:0000256" key="11">
    <source>
        <dbReference type="ARBA" id="ARBA00023180"/>
    </source>
</evidence>
<dbReference type="PANTHER" id="PTHR10340:SF55">
    <property type="entry name" value="ENDOPOLYPHOSPHATASE"/>
    <property type="match status" value="1"/>
</dbReference>
<keyword evidence="16" id="KW-1185">Reference proteome</keyword>
<keyword evidence="5" id="KW-0926">Vacuole</keyword>
<evidence type="ECO:0000256" key="6">
    <source>
        <dbReference type="ARBA" id="ARBA00022692"/>
    </source>
</evidence>
<reference evidence="15 16" key="1">
    <citation type="submission" date="2017-12" db="EMBL/GenBank/DDBJ databases">
        <title>Comparative genomics of Botrytis spp.</title>
        <authorList>
            <person name="Valero-Jimenez C.A."/>
            <person name="Tapia P."/>
            <person name="Veloso J."/>
            <person name="Silva-Moreno E."/>
            <person name="Staats M."/>
            <person name="Valdes J.H."/>
            <person name="Van Kan J.A.L."/>
        </authorList>
    </citation>
    <scope>NUCLEOTIDE SEQUENCE [LARGE SCALE GENOMIC DNA]</scope>
    <source>
        <strain evidence="15 16">MUCL3349</strain>
    </source>
</reference>
<evidence type="ECO:0000256" key="9">
    <source>
        <dbReference type="ARBA" id="ARBA00022989"/>
    </source>
</evidence>
<dbReference type="STRING" id="87229.A0A4Z1L5E0"/>
<feature type="region of interest" description="Disordered" evidence="12">
    <location>
        <begin position="675"/>
        <end position="726"/>
    </location>
</feature>
<evidence type="ECO:0000256" key="12">
    <source>
        <dbReference type="SAM" id="MobiDB-lite"/>
    </source>
</evidence>
<feature type="compositionally biased region" description="Basic residues" evidence="12">
    <location>
        <begin position="520"/>
        <end position="539"/>
    </location>
</feature>
<feature type="region of interest" description="Disordered" evidence="12">
    <location>
        <begin position="497"/>
        <end position="568"/>
    </location>
</feature>
<dbReference type="AlphaFoldDB" id="A0A4Z1L5E0"/>
<keyword evidence="10" id="KW-0472">Membrane</keyword>
<evidence type="ECO:0000256" key="5">
    <source>
        <dbReference type="ARBA" id="ARBA00022554"/>
    </source>
</evidence>
<evidence type="ECO:0000259" key="14">
    <source>
        <dbReference type="Pfam" id="PF00149"/>
    </source>
</evidence>
<evidence type="ECO:0000256" key="3">
    <source>
        <dbReference type="ARBA" id="ARBA00012459"/>
    </source>
</evidence>
<protein>
    <recommendedName>
        <fullName evidence="4">Endopolyphosphatase</fullName>
        <ecNumber evidence="3">3.6.1.10</ecNumber>
    </recommendedName>
</protein>
<evidence type="ECO:0000313" key="16">
    <source>
        <dbReference type="Proteomes" id="UP000297280"/>
    </source>
</evidence>
<evidence type="ECO:0000256" key="4">
    <source>
        <dbReference type="ARBA" id="ARBA00014458"/>
    </source>
</evidence>
<feature type="compositionally biased region" description="Pro residues" evidence="12">
    <location>
        <begin position="552"/>
        <end position="564"/>
    </location>
</feature>
<dbReference type="GO" id="GO:0000324">
    <property type="term" value="C:fungal-type vacuole"/>
    <property type="evidence" value="ECO:0007669"/>
    <property type="project" value="TreeGrafter"/>
</dbReference>
<comment type="similarity">
    <text evidence="2">Belongs to the endopolyphosphatase PPN1 family.</text>
</comment>
<accession>A0A4Z1L5E0</accession>
<feature type="compositionally biased region" description="Basic residues" evidence="12">
    <location>
        <begin position="712"/>
        <end position="726"/>
    </location>
</feature>
<evidence type="ECO:0000256" key="2">
    <source>
        <dbReference type="ARBA" id="ARBA00010399"/>
    </source>
</evidence>
<dbReference type="InterPro" id="IPR012358">
    <property type="entry name" value="EndopolyPtase_N1"/>
</dbReference>
<dbReference type="SUPFAM" id="SSF56300">
    <property type="entry name" value="Metallo-dependent phosphatases"/>
    <property type="match status" value="1"/>
</dbReference>
<dbReference type="InterPro" id="IPR004843">
    <property type="entry name" value="Calcineurin-like_PHP"/>
</dbReference>
<feature type="signal peptide" evidence="13">
    <location>
        <begin position="1"/>
        <end position="21"/>
    </location>
</feature>
<proteinExistence type="inferred from homology"/>
<dbReference type="GO" id="GO:0004309">
    <property type="term" value="F:exopolyphosphatase activity"/>
    <property type="evidence" value="ECO:0007669"/>
    <property type="project" value="TreeGrafter"/>
</dbReference>
<feature type="chain" id="PRO_5021505680" description="Endopolyphosphatase" evidence="13">
    <location>
        <begin position="22"/>
        <end position="778"/>
    </location>
</feature>
<evidence type="ECO:0000256" key="13">
    <source>
        <dbReference type="SAM" id="SignalP"/>
    </source>
</evidence>
<keyword evidence="7" id="KW-0378">Hydrolase</keyword>
<keyword evidence="8" id="KW-0735">Signal-anchor</keyword>
<feature type="compositionally biased region" description="Acidic residues" evidence="12">
    <location>
        <begin position="697"/>
        <end position="707"/>
    </location>
</feature>
<feature type="compositionally biased region" description="Basic residues" evidence="12">
    <location>
        <begin position="414"/>
        <end position="433"/>
    </location>
</feature>
<gene>
    <name evidence="15" type="ORF">BPOR_0011g00040</name>
</gene>
<dbReference type="GO" id="GO:0000298">
    <property type="term" value="F:endopolyphosphatase activity"/>
    <property type="evidence" value="ECO:0007669"/>
    <property type="project" value="UniProtKB-EC"/>
</dbReference>
<evidence type="ECO:0000256" key="10">
    <source>
        <dbReference type="ARBA" id="ARBA00023136"/>
    </source>
</evidence>
<dbReference type="GO" id="GO:0006798">
    <property type="term" value="P:polyphosphate catabolic process"/>
    <property type="evidence" value="ECO:0007669"/>
    <property type="project" value="TreeGrafter"/>
</dbReference>
<dbReference type="GO" id="GO:0005774">
    <property type="term" value="C:vacuolar membrane"/>
    <property type="evidence" value="ECO:0007669"/>
    <property type="project" value="UniProtKB-SubCell"/>
</dbReference>
<dbReference type="EMBL" id="PQXO01000011">
    <property type="protein sequence ID" value="TGO92054.1"/>
    <property type="molecule type" value="Genomic_DNA"/>
</dbReference>